<dbReference type="PANTHER" id="PTHR44154:SF1">
    <property type="entry name" value="QUINONE OXIDOREDUCTASE"/>
    <property type="match status" value="1"/>
</dbReference>
<dbReference type="SUPFAM" id="SSF50129">
    <property type="entry name" value="GroES-like"/>
    <property type="match status" value="1"/>
</dbReference>
<dbReference type="Gene3D" id="3.90.180.10">
    <property type="entry name" value="Medium-chain alcohol dehydrogenases, catalytic domain"/>
    <property type="match status" value="1"/>
</dbReference>
<comment type="caution">
    <text evidence="3">The sequence shown here is derived from an EMBL/GenBank/DDBJ whole genome shotgun (WGS) entry which is preliminary data.</text>
</comment>
<dbReference type="GO" id="GO:0016491">
    <property type="term" value="F:oxidoreductase activity"/>
    <property type="evidence" value="ECO:0007669"/>
    <property type="project" value="InterPro"/>
</dbReference>
<dbReference type="PANTHER" id="PTHR44154">
    <property type="entry name" value="QUINONE OXIDOREDUCTASE"/>
    <property type="match status" value="1"/>
</dbReference>
<protein>
    <submittedName>
        <fullName evidence="3">NADPH:quinone reductase-like Zn-dependent oxidoreductase</fullName>
    </submittedName>
</protein>
<feature type="domain" description="Enoyl reductase (ER)" evidence="2">
    <location>
        <begin position="10"/>
        <end position="320"/>
    </location>
</feature>
<dbReference type="InterPro" id="IPR013154">
    <property type="entry name" value="ADH-like_N"/>
</dbReference>
<sequence length="327" mass="34631">MRALYFDKAGSLDNLHVQDLPVPAPREGEALVRVAAAAVNPSDVKIALGEMPMVSAPRVPGRDFAGEVIDGPSEWQHKKVFGTGGNLGAGRDGSHAEYMTVPTEGLVELPAALGYVDATACSLGYLTAEAALRRLPDEWQGTTLLVTGATGTVGSAAARIAASQGARVLGTAKSDKDLADRPDLPDIEWIDLSAEPMSESVRHLTDGKGTDAVVDVVGGPLFEECLASLAPRGRYVVLSSVGEPRVSFDLVDFYRRESTLTGLNTMRLSIGEAADVLRTLLPGFEEGLFTPPPVQEITLDDAPDAYWAVNNRSAPKKFVITFDANAS</sequence>
<dbReference type="Proteomes" id="UP000638648">
    <property type="component" value="Unassembled WGS sequence"/>
</dbReference>
<dbReference type="EMBL" id="JADBEM010000001">
    <property type="protein sequence ID" value="MBE1608243.1"/>
    <property type="molecule type" value="Genomic_DNA"/>
</dbReference>
<dbReference type="InterPro" id="IPR036291">
    <property type="entry name" value="NAD(P)-bd_dom_sf"/>
</dbReference>
<evidence type="ECO:0000256" key="1">
    <source>
        <dbReference type="ARBA" id="ARBA00022857"/>
    </source>
</evidence>
<accession>A0A927MZN5</accession>
<dbReference type="InterPro" id="IPR011032">
    <property type="entry name" value="GroES-like_sf"/>
</dbReference>
<proteinExistence type="predicted"/>
<keyword evidence="1" id="KW-0521">NADP</keyword>
<dbReference type="InterPro" id="IPR051603">
    <property type="entry name" value="Zinc-ADH_QOR/CCCR"/>
</dbReference>
<dbReference type="InterPro" id="IPR013149">
    <property type="entry name" value="ADH-like_C"/>
</dbReference>
<evidence type="ECO:0000313" key="4">
    <source>
        <dbReference type="Proteomes" id="UP000638648"/>
    </source>
</evidence>
<gene>
    <name evidence="3" type="ORF">HEB94_005091</name>
</gene>
<dbReference type="Gene3D" id="3.40.50.720">
    <property type="entry name" value="NAD(P)-binding Rossmann-like Domain"/>
    <property type="match status" value="1"/>
</dbReference>
<name>A0A927MZN5_9ACTN</name>
<dbReference type="SUPFAM" id="SSF51735">
    <property type="entry name" value="NAD(P)-binding Rossmann-fold domains"/>
    <property type="match status" value="1"/>
</dbReference>
<dbReference type="SMART" id="SM00829">
    <property type="entry name" value="PKS_ER"/>
    <property type="match status" value="1"/>
</dbReference>
<evidence type="ECO:0000259" key="2">
    <source>
        <dbReference type="SMART" id="SM00829"/>
    </source>
</evidence>
<evidence type="ECO:0000313" key="3">
    <source>
        <dbReference type="EMBL" id="MBE1608243.1"/>
    </source>
</evidence>
<dbReference type="RefSeq" id="WP_345482756.1">
    <property type="nucleotide sequence ID" value="NZ_BAABJL010000083.1"/>
</dbReference>
<dbReference type="InterPro" id="IPR020843">
    <property type="entry name" value="ER"/>
</dbReference>
<keyword evidence="4" id="KW-1185">Reference proteome</keyword>
<organism evidence="3 4">
    <name type="scientific">Actinopolymorpha pittospori</name>
    <dbReference type="NCBI Taxonomy" id="648752"/>
    <lineage>
        <taxon>Bacteria</taxon>
        <taxon>Bacillati</taxon>
        <taxon>Actinomycetota</taxon>
        <taxon>Actinomycetes</taxon>
        <taxon>Propionibacteriales</taxon>
        <taxon>Actinopolymorphaceae</taxon>
        <taxon>Actinopolymorpha</taxon>
    </lineage>
</organism>
<dbReference type="AlphaFoldDB" id="A0A927MZN5"/>
<dbReference type="Pfam" id="PF00107">
    <property type="entry name" value="ADH_zinc_N"/>
    <property type="match status" value="1"/>
</dbReference>
<reference evidence="3" key="1">
    <citation type="submission" date="2020-10" db="EMBL/GenBank/DDBJ databases">
        <title>Sequencing the genomes of 1000 actinobacteria strains.</title>
        <authorList>
            <person name="Klenk H.-P."/>
        </authorList>
    </citation>
    <scope>NUCLEOTIDE SEQUENCE</scope>
    <source>
        <strain evidence="3">DSM 45354</strain>
    </source>
</reference>
<dbReference type="Pfam" id="PF08240">
    <property type="entry name" value="ADH_N"/>
    <property type="match status" value="1"/>
</dbReference>